<dbReference type="PANTHER" id="PTHR30151">
    <property type="entry name" value="ALKANE SULFONATE ABC TRANSPORTER-RELATED, MEMBRANE SUBUNIT"/>
    <property type="match status" value="1"/>
</dbReference>
<keyword evidence="3" id="KW-1003">Cell membrane</keyword>
<comment type="subcellular location">
    <subcellularLocation>
        <location evidence="1 7">Cell membrane</location>
        <topology evidence="1 7">Multi-pass membrane protein</topology>
    </subcellularLocation>
</comment>
<feature type="transmembrane region" description="Helical" evidence="7">
    <location>
        <begin position="255"/>
        <end position="277"/>
    </location>
</feature>
<dbReference type="InterPro" id="IPR035906">
    <property type="entry name" value="MetI-like_sf"/>
</dbReference>
<feature type="transmembrane region" description="Helical" evidence="7">
    <location>
        <begin position="131"/>
        <end position="151"/>
    </location>
</feature>
<name>A0A1H1KGB5_9BURK</name>
<dbReference type="Proteomes" id="UP000199365">
    <property type="component" value="Unassembled WGS sequence"/>
</dbReference>
<evidence type="ECO:0000256" key="6">
    <source>
        <dbReference type="ARBA" id="ARBA00023136"/>
    </source>
</evidence>
<feature type="transmembrane region" description="Helical" evidence="7">
    <location>
        <begin position="157"/>
        <end position="174"/>
    </location>
</feature>
<reference evidence="10" key="1">
    <citation type="submission" date="2016-10" db="EMBL/GenBank/DDBJ databases">
        <authorList>
            <person name="Varghese N."/>
            <person name="Submissions S."/>
        </authorList>
    </citation>
    <scope>NUCLEOTIDE SEQUENCE [LARGE SCALE GENOMIC DNA]</scope>
    <source>
        <strain evidence="10">DUS833</strain>
    </source>
</reference>
<dbReference type="STRING" id="157910.SAMN05445850_7723"/>
<dbReference type="GO" id="GO:0005886">
    <property type="term" value="C:plasma membrane"/>
    <property type="evidence" value="ECO:0007669"/>
    <property type="project" value="UniProtKB-SubCell"/>
</dbReference>
<dbReference type="PANTHER" id="PTHR30151:SF23">
    <property type="entry name" value="GLYCINE BETAINE_CARNITINE_CHOLINE TRANSPORT SYSTEM PERMEASE PROTEIN OPUCD"/>
    <property type="match status" value="1"/>
</dbReference>
<evidence type="ECO:0000256" key="1">
    <source>
        <dbReference type="ARBA" id="ARBA00004651"/>
    </source>
</evidence>
<dbReference type="PROSITE" id="PS50928">
    <property type="entry name" value="ABC_TM1"/>
    <property type="match status" value="1"/>
</dbReference>
<dbReference type="RefSeq" id="WP_167368831.1">
    <property type="nucleotide sequence ID" value="NZ_FNKX01000004.1"/>
</dbReference>
<evidence type="ECO:0000259" key="8">
    <source>
        <dbReference type="PROSITE" id="PS50928"/>
    </source>
</evidence>
<keyword evidence="6 7" id="KW-0472">Membrane</keyword>
<accession>A0A1H1KGB5</accession>
<keyword evidence="10" id="KW-1185">Reference proteome</keyword>
<dbReference type="Pfam" id="PF00528">
    <property type="entry name" value="BPD_transp_1"/>
    <property type="match status" value="1"/>
</dbReference>
<evidence type="ECO:0000313" key="9">
    <source>
        <dbReference type="EMBL" id="SDR61388.1"/>
    </source>
</evidence>
<comment type="similarity">
    <text evidence="7">Belongs to the binding-protein-dependent transport system permease family.</text>
</comment>
<dbReference type="CDD" id="cd06261">
    <property type="entry name" value="TM_PBP2"/>
    <property type="match status" value="1"/>
</dbReference>
<evidence type="ECO:0000256" key="3">
    <source>
        <dbReference type="ARBA" id="ARBA00022475"/>
    </source>
</evidence>
<evidence type="ECO:0000256" key="7">
    <source>
        <dbReference type="RuleBase" id="RU363032"/>
    </source>
</evidence>
<dbReference type="InterPro" id="IPR000515">
    <property type="entry name" value="MetI-like"/>
</dbReference>
<dbReference type="SUPFAM" id="SSF161098">
    <property type="entry name" value="MetI-like"/>
    <property type="match status" value="1"/>
</dbReference>
<feature type="domain" description="ABC transmembrane type-1" evidence="8">
    <location>
        <begin position="89"/>
        <end position="273"/>
    </location>
</feature>
<dbReference type="EMBL" id="FNKX01000004">
    <property type="protein sequence ID" value="SDR61388.1"/>
    <property type="molecule type" value="Genomic_DNA"/>
</dbReference>
<evidence type="ECO:0000256" key="5">
    <source>
        <dbReference type="ARBA" id="ARBA00022989"/>
    </source>
</evidence>
<evidence type="ECO:0000256" key="2">
    <source>
        <dbReference type="ARBA" id="ARBA00022448"/>
    </source>
</evidence>
<keyword evidence="2 7" id="KW-0813">Transport</keyword>
<evidence type="ECO:0000313" key="10">
    <source>
        <dbReference type="Proteomes" id="UP000199365"/>
    </source>
</evidence>
<gene>
    <name evidence="9" type="ORF">SAMN05445850_7723</name>
</gene>
<organism evidence="9 10">
    <name type="scientific">Paraburkholderia tuberum</name>
    <dbReference type="NCBI Taxonomy" id="157910"/>
    <lineage>
        <taxon>Bacteria</taxon>
        <taxon>Pseudomonadati</taxon>
        <taxon>Pseudomonadota</taxon>
        <taxon>Betaproteobacteria</taxon>
        <taxon>Burkholderiales</taxon>
        <taxon>Burkholderiaceae</taxon>
        <taxon>Paraburkholderia</taxon>
    </lineage>
</organism>
<dbReference type="GO" id="GO:0055085">
    <property type="term" value="P:transmembrane transport"/>
    <property type="evidence" value="ECO:0007669"/>
    <property type="project" value="InterPro"/>
</dbReference>
<evidence type="ECO:0000256" key="4">
    <source>
        <dbReference type="ARBA" id="ARBA00022692"/>
    </source>
</evidence>
<feature type="transmembrane region" description="Helical" evidence="7">
    <location>
        <begin position="89"/>
        <end position="119"/>
    </location>
</feature>
<protein>
    <submittedName>
        <fullName evidence="9">NitT/TauT family transport system permease protein</fullName>
    </submittedName>
</protein>
<proteinExistence type="inferred from homology"/>
<dbReference type="Gene3D" id="1.10.3720.10">
    <property type="entry name" value="MetI-like"/>
    <property type="match status" value="1"/>
</dbReference>
<sequence length="293" mass="31516">MFRSTASEVTRAGNRTRLPRPRLSSSAFWRRFDPLALLGIVLVVLAWHIASCFVAESILPSPLNVARRIAADFWVARELTYYGLGNTGLFGSLVFTGVNVLVAVFAGSLIGITIGLLAARSKWLGPLVQPVMMTVGTVPTLVIAPFFLIWFGVGRGSSILLVLVYCAVILYVFAQRAADNLDPVFEDYARTLGASPRRAIRDVLIPGTVPQILGGIRIALAGAWGIEAIVELLGAQQGIGKIVSVLAQSIDIEGIFAALVMLAIVAIACDVLTAWVIERLAPWSPAAARHKEW</sequence>
<keyword evidence="5 7" id="KW-1133">Transmembrane helix</keyword>
<dbReference type="AlphaFoldDB" id="A0A1H1KGB5"/>
<keyword evidence="4 7" id="KW-0812">Transmembrane</keyword>